<evidence type="ECO:0000259" key="9">
    <source>
        <dbReference type="PROSITE" id="PS51755"/>
    </source>
</evidence>
<keyword evidence="1 6" id="KW-0597">Phosphoprotein</keyword>
<dbReference type="STRING" id="28200.GCA_001572935_00636"/>
<reference evidence="10 11" key="1">
    <citation type="submission" date="2018-05" db="EMBL/GenBank/DDBJ databases">
        <title>Antimicrobial susceptibility testing and genomic analysis of Arcobacter skirrowii strains and one Arcobacter butzleri isolated from German poultry farms.</title>
        <authorList>
            <person name="Haenel I."/>
            <person name="Hotzel H."/>
            <person name="Tomaso H."/>
            <person name="Busch A."/>
        </authorList>
    </citation>
    <scope>NUCLEOTIDE SEQUENCE [LARGE SCALE GENOMIC DNA]</scope>
    <source>
        <strain evidence="11">v</strain>
    </source>
</reference>
<dbReference type="GO" id="GO:0000156">
    <property type="term" value="F:phosphorelay response regulator activity"/>
    <property type="evidence" value="ECO:0007669"/>
    <property type="project" value="TreeGrafter"/>
</dbReference>
<keyword evidence="3" id="KW-0805">Transcription regulation</keyword>
<keyword evidence="2" id="KW-0902">Two-component regulatory system</keyword>
<dbReference type="InterPro" id="IPR039420">
    <property type="entry name" value="WalR-like"/>
</dbReference>
<dbReference type="InterPro" id="IPR001789">
    <property type="entry name" value="Sig_transdc_resp-reg_receiver"/>
</dbReference>
<dbReference type="Gene3D" id="3.40.50.2300">
    <property type="match status" value="1"/>
</dbReference>
<evidence type="ECO:0000256" key="6">
    <source>
        <dbReference type="PROSITE-ProRule" id="PRU00169"/>
    </source>
</evidence>
<evidence type="ECO:0000256" key="7">
    <source>
        <dbReference type="PROSITE-ProRule" id="PRU01091"/>
    </source>
</evidence>
<keyword evidence="4 7" id="KW-0238">DNA-binding</keyword>
<dbReference type="GO" id="GO:0000976">
    <property type="term" value="F:transcription cis-regulatory region binding"/>
    <property type="evidence" value="ECO:0007669"/>
    <property type="project" value="TreeGrafter"/>
</dbReference>
<dbReference type="InterPro" id="IPR011006">
    <property type="entry name" value="CheY-like_superfamily"/>
</dbReference>
<dbReference type="PROSITE" id="PS51755">
    <property type="entry name" value="OMPR_PHOB"/>
    <property type="match status" value="1"/>
</dbReference>
<dbReference type="SUPFAM" id="SSF46894">
    <property type="entry name" value="C-terminal effector domain of the bipartite response regulators"/>
    <property type="match status" value="1"/>
</dbReference>
<dbReference type="SUPFAM" id="SSF52172">
    <property type="entry name" value="CheY-like"/>
    <property type="match status" value="1"/>
</dbReference>
<feature type="domain" description="Response regulatory" evidence="8">
    <location>
        <begin position="2"/>
        <end position="116"/>
    </location>
</feature>
<dbReference type="Pfam" id="PF00072">
    <property type="entry name" value="Response_reg"/>
    <property type="match status" value="1"/>
</dbReference>
<evidence type="ECO:0000256" key="1">
    <source>
        <dbReference type="ARBA" id="ARBA00022553"/>
    </source>
</evidence>
<sequence length="223" mass="26355">MKILIIEDDIQLNTTITNFLKYKGYEVDSLEDGKEALDYIDKNFYDLYILDINIPKVSGLEILKYIRTKDIKSAIVIITASLELENIKTAYKNGCDEYIKKPFYLEELEIKIDKIYGKIEDNNIIKISKNISYNLISEELTIDSKLVRIRRKERRLLTILLKNLNKTVPTEILENYVWENDIKDIYPLRQLVNGLRKYFNSDEKFIFSQTGVGYRFEIKKDLK</sequence>
<dbReference type="SMART" id="SM00448">
    <property type="entry name" value="REC"/>
    <property type="match status" value="1"/>
</dbReference>
<dbReference type="GO" id="GO:0005829">
    <property type="term" value="C:cytosol"/>
    <property type="evidence" value="ECO:0007669"/>
    <property type="project" value="TreeGrafter"/>
</dbReference>
<proteinExistence type="predicted"/>
<dbReference type="SMART" id="SM00862">
    <property type="entry name" value="Trans_reg_C"/>
    <property type="match status" value="1"/>
</dbReference>
<dbReference type="InterPro" id="IPR016032">
    <property type="entry name" value="Sig_transdc_resp-reg_C-effctor"/>
</dbReference>
<dbReference type="PANTHER" id="PTHR48111:SF22">
    <property type="entry name" value="REGULATOR OF RPOS"/>
    <property type="match status" value="1"/>
</dbReference>
<evidence type="ECO:0000256" key="2">
    <source>
        <dbReference type="ARBA" id="ARBA00023012"/>
    </source>
</evidence>
<name>A0A2U2C2I0_9BACT</name>
<dbReference type="GO" id="GO:0032993">
    <property type="term" value="C:protein-DNA complex"/>
    <property type="evidence" value="ECO:0007669"/>
    <property type="project" value="TreeGrafter"/>
</dbReference>
<comment type="caution">
    <text evidence="10">The sequence shown here is derived from an EMBL/GenBank/DDBJ whole genome shotgun (WGS) entry which is preliminary data.</text>
</comment>
<feature type="DNA-binding region" description="OmpR/PhoB-type" evidence="7">
    <location>
        <begin position="122"/>
        <end position="218"/>
    </location>
</feature>
<feature type="modified residue" description="4-aspartylphosphate" evidence="6">
    <location>
        <position position="51"/>
    </location>
</feature>
<dbReference type="AlphaFoldDB" id="A0A2U2C2I0"/>
<dbReference type="Gene3D" id="1.10.10.10">
    <property type="entry name" value="Winged helix-like DNA-binding domain superfamily/Winged helix DNA-binding domain"/>
    <property type="match status" value="1"/>
</dbReference>
<feature type="domain" description="OmpR/PhoB-type" evidence="9">
    <location>
        <begin position="122"/>
        <end position="218"/>
    </location>
</feature>
<evidence type="ECO:0000259" key="8">
    <source>
        <dbReference type="PROSITE" id="PS50110"/>
    </source>
</evidence>
<dbReference type="InterPro" id="IPR036388">
    <property type="entry name" value="WH-like_DNA-bd_sf"/>
</dbReference>
<organism evidence="10 11">
    <name type="scientific">Aliarcobacter skirrowii</name>
    <dbReference type="NCBI Taxonomy" id="28200"/>
    <lineage>
        <taxon>Bacteria</taxon>
        <taxon>Pseudomonadati</taxon>
        <taxon>Campylobacterota</taxon>
        <taxon>Epsilonproteobacteria</taxon>
        <taxon>Campylobacterales</taxon>
        <taxon>Arcobacteraceae</taxon>
        <taxon>Aliarcobacter</taxon>
    </lineage>
</organism>
<dbReference type="InterPro" id="IPR001867">
    <property type="entry name" value="OmpR/PhoB-type_DNA-bd"/>
</dbReference>
<dbReference type="PROSITE" id="PS50110">
    <property type="entry name" value="RESPONSE_REGULATORY"/>
    <property type="match status" value="1"/>
</dbReference>
<evidence type="ECO:0000256" key="3">
    <source>
        <dbReference type="ARBA" id="ARBA00023015"/>
    </source>
</evidence>
<accession>A0A2U2C2I0</accession>
<gene>
    <name evidence="10" type="ORF">DF188_00830</name>
</gene>
<evidence type="ECO:0000313" key="11">
    <source>
        <dbReference type="Proteomes" id="UP000245014"/>
    </source>
</evidence>
<dbReference type="EMBL" id="QEYI01000001">
    <property type="protein sequence ID" value="PWE23249.1"/>
    <property type="molecule type" value="Genomic_DNA"/>
</dbReference>
<dbReference type="Proteomes" id="UP000245014">
    <property type="component" value="Unassembled WGS sequence"/>
</dbReference>
<keyword evidence="5" id="KW-0804">Transcription</keyword>
<evidence type="ECO:0000313" key="10">
    <source>
        <dbReference type="EMBL" id="PWE23249.1"/>
    </source>
</evidence>
<dbReference type="GO" id="GO:0006355">
    <property type="term" value="P:regulation of DNA-templated transcription"/>
    <property type="evidence" value="ECO:0007669"/>
    <property type="project" value="InterPro"/>
</dbReference>
<dbReference type="RefSeq" id="WP_109065477.1">
    <property type="nucleotide sequence ID" value="NZ_JAUQUS010000001.1"/>
</dbReference>
<evidence type="ECO:0000256" key="4">
    <source>
        <dbReference type="ARBA" id="ARBA00023125"/>
    </source>
</evidence>
<dbReference type="PANTHER" id="PTHR48111">
    <property type="entry name" value="REGULATOR OF RPOS"/>
    <property type="match status" value="1"/>
</dbReference>
<protein>
    <submittedName>
        <fullName evidence="10">DNA-binding response regulator</fullName>
    </submittedName>
</protein>
<evidence type="ECO:0000256" key="5">
    <source>
        <dbReference type="ARBA" id="ARBA00023163"/>
    </source>
</evidence>
<dbReference type="Pfam" id="PF00486">
    <property type="entry name" value="Trans_reg_C"/>
    <property type="match status" value="1"/>
</dbReference>